<proteinExistence type="predicted"/>
<keyword evidence="2" id="KW-1185">Reference proteome</keyword>
<dbReference type="STRING" id="118168.MC7420_6588"/>
<dbReference type="HOGENOM" id="CLU_3287949_0_0_3"/>
<accession>B4W424</accession>
<dbReference type="AlphaFoldDB" id="B4W424"/>
<protein>
    <submittedName>
        <fullName evidence="1">Uncharacterized protein</fullName>
    </submittedName>
</protein>
<evidence type="ECO:0000313" key="2">
    <source>
        <dbReference type="Proteomes" id="UP000003835"/>
    </source>
</evidence>
<reference evidence="1 2" key="1">
    <citation type="submission" date="2008-07" db="EMBL/GenBank/DDBJ databases">
        <authorList>
            <person name="Tandeau de Marsac N."/>
            <person name="Ferriera S."/>
            <person name="Johnson J."/>
            <person name="Kravitz S."/>
            <person name="Beeson K."/>
            <person name="Sutton G."/>
            <person name="Rogers Y.-H."/>
            <person name="Friedman R."/>
            <person name="Frazier M."/>
            <person name="Venter J.C."/>
        </authorList>
    </citation>
    <scope>NUCLEOTIDE SEQUENCE [LARGE SCALE GENOMIC DNA]</scope>
    <source>
        <strain evidence="1 2">PCC 7420</strain>
    </source>
</reference>
<name>B4W424_9CYAN</name>
<gene>
    <name evidence="1" type="ORF">MC7420_6588</name>
</gene>
<evidence type="ECO:0000313" key="1">
    <source>
        <dbReference type="EMBL" id="EDX70988.1"/>
    </source>
</evidence>
<sequence>MLVVESKSTIAFSVALPQALTYMMGNLKYFKLRHDCDQNA</sequence>
<organism evidence="1 2">
    <name type="scientific">Coleofasciculus chthonoplastes PCC 7420</name>
    <dbReference type="NCBI Taxonomy" id="118168"/>
    <lineage>
        <taxon>Bacteria</taxon>
        <taxon>Bacillati</taxon>
        <taxon>Cyanobacteriota</taxon>
        <taxon>Cyanophyceae</taxon>
        <taxon>Coleofasciculales</taxon>
        <taxon>Coleofasciculaceae</taxon>
        <taxon>Coleofasciculus</taxon>
    </lineage>
</organism>
<dbReference type="EMBL" id="DS989877">
    <property type="protein sequence ID" value="EDX70988.1"/>
    <property type="molecule type" value="Genomic_DNA"/>
</dbReference>
<dbReference type="Proteomes" id="UP000003835">
    <property type="component" value="Unassembled WGS sequence"/>
</dbReference>